<dbReference type="EMBL" id="SOZJ01000002">
    <property type="protein sequence ID" value="TGJ70476.1"/>
    <property type="molecule type" value="Genomic_DNA"/>
</dbReference>
<evidence type="ECO:0000313" key="2">
    <source>
        <dbReference type="EMBL" id="TGJ70476.1"/>
    </source>
</evidence>
<feature type="signal peptide" evidence="1">
    <location>
        <begin position="1"/>
        <end position="30"/>
    </location>
</feature>
<organism evidence="2 3">
    <name type="scientific">Orbilia oligospora</name>
    <name type="common">Nematode-trapping fungus</name>
    <name type="synonym">Arthrobotrys oligospora</name>
    <dbReference type="NCBI Taxonomy" id="2813651"/>
    <lineage>
        <taxon>Eukaryota</taxon>
        <taxon>Fungi</taxon>
        <taxon>Dikarya</taxon>
        <taxon>Ascomycota</taxon>
        <taxon>Pezizomycotina</taxon>
        <taxon>Orbiliomycetes</taxon>
        <taxon>Orbiliales</taxon>
        <taxon>Orbiliaceae</taxon>
        <taxon>Orbilia</taxon>
    </lineage>
</organism>
<feature type="chain" id="PRO_5034730657" description="VWFD domain-containing protein" evidence="1">
    <location>
        <begin position="31"/>
        <end position="624"/>
    </location>
</feature>
<dbReference type="PROSITE" id="PS51257">
    <property type="entry name" value="PROKAR_LIPOPROTEIN"/>
    <property type="match status" value="1"/>
</dbReference>
<evidence type="ECO:0008006" key="4">
    <source>
        <dbReference type="Google" id="ProtNLM"/>
    </source>
</evidence>
<dbReference type="AlphaFoldDB" id="A0A8H2E4T9"/>
<proteinExistence type="predicted"/>
<protein>
    <recommendedName>
        <fullName evidence="4">VWFD domain-containing protein</fullName>
    </recommendedName>
</protein>
<evidence type="ECO:0000256" key="1">
    <source>
        <dbReference type="SAM" id="SignalP"/>
    </source>
</evidence>
<reference evidence="2 3" key="1">
    <citation type="submission" date="2019-03" db="EMBL/GenBank/DDBJ databases">
        <title>Nematode-trapping fungi genome.</title>
        <authorList>
            <person name="Vidal-Diez De Ulzurrun G."/>
        </authorList>
    </citation>
    <scope>NUCLEOTIDE SEQUENCE [LARGE SCALE GENOMIC DNA]</scope>
    <source>
        <strain evidence="2 3">TWF154</strain>
    </source>
</reference>
<gene>
    <name evidence="2" type="ORF">EYR41_002514</name>
</gene>
<evidence type="ECO:0000313" key="3">
    <source>
        <dbReference type="Proteomes" id="UP000297595"/>
    </source>
</evidence>
<name>A0A8H2E4T9_ORBOL</name>
<accession>A0A8H2E4T9</accession>
<sequence>MMVRLHTNSLPATALLSLVLSATFASCADAALKCSKNNTIRAIMSRSRTIAAFSPESHTSLLTMCSCLVSEGNKGASGANYAACQVDAALSSYAADQIAIACVCQPVDTISVSTTPITTTTTATTSITCNRDNLFRNLLQVGIDAVSFCQSYTTVPATAGQAYPDYLTSYSETPSRISSACTCINLSSASSSSITTTFPTPTLRCVENNTIRQIMRVSRTIAAESSESVADLYNMCRCLVEQGNRGAAAEYDTCSISAGLSGYTLDQIATACVCQPVESIASVDTSTSVPASTPSIYNPPVPSSYDECVADPGNPDLVFNLYEPEYLRPLVRDGNYLKIATENPEDTDIHIPGFKFNGTPGVFPGTYVYDLLLGEEYVAVEDSGRVSFQTKSSGPAVYLTNNNATYITSIFSYSCDGALTIGVPGVIEYGFGFIDGYLYAQPIIPDFNNKLRMHRRFDPMSILKDFISFISSIPVVRSTSPVVIMVRWFNNPGTPCPLLEEIPRCPEGSSVTKDSSVQISNATIFDEHIRSHIINWSDWGGYSTLVNPFKNACDDQRDCFADCNKSYKDCQVEFCRRLNWECSYYLKPPRIMDICENIELLSPEYVSKAADLFKDINSKVCKCN</sequence>
<comment type="caution">
    <text evidence="2">The sequence shown here is derived from an EMBL/GenBank/DDBJ whole genome shotgun (WGS) entry which is preliminary data.</text>
</comment>
<keyword evidence="1" id="KW-0732">Signal</keyword>
<dbReference type="Proteomes" id="UP000297595">
    <property type="component" value="Unassembled WGS sequence"/>
</dbReference>